<comment type="caution">
    <text evidence="5">The sequence shown here is derived from an EMBL/GenBank/DDBJ whole genome shotgun (WGS) entry which is preliminary data.</text>
</comment>
<evidence type="ECO:0000256" key="2">
    <source>
        <dbReference type="ARBA" id="ARBA00022771"/>
    </source>
</evidence>
<reference evidence="5 6" key="1">
    <citation type="submission" date="2023-01" db="EMBL/GenBank/DDBJ databases">
        <authorList>
            <person name="Whitehead M."/>
        </authorList>
    </citation>
    <scope>NUCLEOTIDE SEQUENCE [LARGE SCALE GENOMIC DNA]</scope>
</reference>
<evidence type="ECO:0000313" key="5">
    <source>
        <dbReference type="EMBL" id="CAI6344405.1"/>
    </source>
</evidence>
<evidence type="ECO:0000313" key="6">
    <source>
        <dbReference type="Proteomes" id="UP001160148"/>
    </source>
</evidence>
<dbReference type="GO" id="GO:0008270">
    <property type="term" value="F:zinc ion binding"/>
    <property type="evidence" value="ECO:0007669"/>
    <property type="project" value="UniProtKB-KW"/>
</dbReference>
<evidence type="ECO:0000256" key="3">
    <source>
        <dbReference type="ARBA" id="ARBA00022833"/>
    </source>
</evidence>
<evidence type="ECO:0000259" key="4">
    <source>
        <dbReference type="Pfam" id="PF04500"/>
    </source>
</evidence>
<dbReference type="InterPro" id="IPR007588">
    <property type="entry name" value="Znf_FLYWCH"/>
</dbReference>
<gene>
    <name evidence="5" type="ORF">MEUPH1_LOCUS1540</name>
</gene>
<keyword evidence="2" id="KW-0863">Zinc-finger</keyword>
<accession>A0AAV0VLC2</accession>
<evidence type="ECO:0000256" key="1">
    <source>
        <dbReference type="ARBA" id="ARBA00022723"/>
    </source>
</evidence>
<keyword evidence="3" id="KW-0862">Zinc</keyword>
<dbReference type="Pfam" id="PF04500">
    <property type="entry name" value="FLYWCH"/>
    <property type="match status" value="1"/>
</dbReference>
<protein>
    <recommendedName>
        <fullName evidence="4">FLYWCH-type domain-containing protein</fullName>
    </recommendedName>
</protein>
<organism evidence="5 6">
    <name type="scientific">Macrosiphum euphorbiae</name>
    <name type="common">potato aphid</name>
    <dbReference type="NCBI Taxonomy" id="13131"/>
    <lineage>
        <taxon>Eukaryota</taxon>
        <taxon>Metazoa</taxon>
        <taxon>Ecdysozoa</taxon>
        <taxon>Arthropoda</taxon>
        <taxon>Hexapoda</taxon>
        <taxon>Insecta</taxon>
        <taxon>Pterygota</taxon>
        <taxon>Neoptera</taxon>
        <taxon>Paraneoptera</taxon>
        <taxon>Hemiptera</taxon>
        <taxon>Sternorrhyncha</taxon>
        <taxon>Aphidomorpha</taxon>
        <taxon>Aphidoidea</taxon>
        <taxon>Aphididae</taxon>
        <taxon>Macrosiphini</taxon>
        <taxon>Macrosiphum</taxon>
    </lineage>
</organism>
<sequence>MDSVKLIKNGKKIVCGGFTYTIQHKLKKSIRWKCSLQKSLKKCPGVLITDKMRQEISVDIAKIELNNIGLTSKRKENTLEHRLQILCQRSADNEPVELILQNISHCLRKRSRE</sequence>
<dbReference type="Proteomes" id="UP001160148">
    <property type="component" value="Unassembled WGS sequence"/>
</dbReference>
<name>A0AAV0VLC2_9HEMI</name>
<dbReference type="Gene3D" id="2.20.25.240">
    <property type="match status" value="1"/>
</dbReference>
<keyword evidence="6" id="KW-1185">Reference proteome</keyword>
<keyword evidence="1" id="KW-0479">Metal-binding</keyword>
<proteinExistence type="predicted"/>
<dbReference type="EMBL" id="CARXXK010000001">
    <property type="protein sequence ID" value="CAI6344405.1"/>
    <property type="molecule type" value="Genomic_DNA"/>
</dbReference>
<feature type="domain" description="FLYWCH-type" evidence="4">
    <location>
        <begin position="8"/>
        <end position="56"/>
    </location>
</feature>
<dbReference type="AlphaFoldDB" id="A0AAV0VLC2"/>